<evidence type="ECO:0000313" key="3">
    <source>
        <dbReference type="Proteomes" id="UP001248134"/>
    </source>
</evidence>
<protein>
    <submittedName>
        <fullName evidence="2">DUF4018 domain-containing protein</fullName>
    </submittedName>
</protein>
<organism evidence="2 3">
    <name type="scientific">Bacillus pseudomycoides</name>
    <dbReference type="NCBI Taxonomy" id="64104"/>
    <lineage>
        <taxon>Bacteria</taxon>
        <taxon>Bacillati</taxon>
        <taxon>Bacillota</taxon>
        <taxon>Bacilli</taxon>
        <taxon>Bacillales</taxon>
        <taxon>Bacillaceae</taxon>
        <taxon>Bacillus</taxon>
        <taxon>Bacillus cereus group</taxon>
    </lineage>
</organism>
<evidence type="ECO:0000313" key="2">
    <source>
        <dbReference type="EMBL" id="MDR4329093.1"/>
    </source>
</evidence>
<feature type="transmembrane region" description="Helical" evidence="1">
    <location>
        <begin position="143"/>
        <end position="166"/>
    </location>
</feature>
<evidence type="ECO:0000256" key="1">
    <source>
        <dbReference type="SAM" id="Phobius"/>
    </source>
</evidence>
<comment type="caution">
    <text evidence="2">The sequence shown here is derived from an EMBL/GenBank/DDBJ whole genome shotgun (WGS) entry which is preliminary data.</text>
</comment>
<dbReference type="EMBL" id="VLYX01000048">
    <property type="protein sequence ID" value="MDR4329093.1"/>
    <property type="molecule type" value="Genomic_DNA"/>
</dbReference>
<gene>
    <name evidence="2" type="ORF">FOS08_25400</name>
</gene>
<feature type="transmembrane region" description="Helical" evidence="1">
    <location>
        <begin position="223"/>
        <end position="242"/>
    </location>
</feature>
<keyword evidence="1" id="KW-0472">Membrane</keyword>
<proteinExistence type="predicted"/>
<feature type="transmembrane region" description="Helical" evidence="1">
    <location>
        <begin position="54"/>
        <end position="83"/>
    </location>
</feature>
<dbReference type="RefSeq" id="WP_033796238.1">
    <property type="nucleotide sequence ID" value="NZ_CM000744.1"/>
</dbReference>
<sequence>MKMRLQYVHDFILLLLLSLLTERDEMISIVIFLSVSYIALFAINTFIKKKNEGLIALLILQIIGCAVFLSFSVLGTILLPLFFFIVHATEFGSPVQKSIGAIVWFVVSALFYPPFPPLWKLMLLVLHILLTFWLTGANRNQQIVRFISIITIGIISALLIPIFPYIRLILSYIVEKIALGFGFALSPLFSAAELKDTDDFWNNKGHLNKPQIEEGSPKEFDPIIVNSITIIIITCIAFYIIWKVYKKREYFKLPNTPIFESILITDKEGTGQKPIRYNKPPKNEIRKEIFKLEKKLKPPLNRNRGETIDVWIERIHMEEDAPIQVDTIIKTYNNVRYANQENNELFRQFKEEVNKLYSYQKTLKKKK</sequence>
<keyword evidence="1" id="KW-0812">Transmembrane</keyword>
<feature type="transmembrane region" description="Helical" evidence="1">
    <location>
        <begin position="27"/>
        <end position="47"/>
    </location>
</feature>
<reference evidence="2" key="1">
    <citation type="submission" date="2019-07" db="EMBL/GenBank/DDBJ databases">
        <title>Phylogenomic Reclassification of ATCC Bacillus Strains and Various Taxa within the Genus Bacillus.</title>
        <authorList>
            <person name="Riojas M.A."/>
            <person name="Frank A.M."/>
            <person name="Fenn S.L."/>
            <person name="King S.P."/>
            <person name="Brower S.M."/>
            <person name="Hazbon M.H."/>
        </authorList>
    </citation>
    <scope>NUCLEOTIDE SEQUENCE</scope>
    <source>
        <strain evidence="2">NR-12239</strain>
    </source>
</reference>
<dbReference type="Proteomes" id="UP001248134">
    <property type="component" value="Unassembled WGS sequence"/>
</dbReference>
<dbReference type="InterPro" id="IPR025089">
    <property type="entry name" value="DUF4018"/>
</dbReference>
<dbReference type="AlphaFoldDB" id="A0AAJ1Z2Z5"/>
<name>A0AAJ1Z2Z5_9BACI</name>
<dbReference type="Pfam" id="PF13210">
    <property type="entry name" value="DUF4018"/>
    <property type="match status" value="1"/>
</dbReference>
<accession>A0AAJ1Z2Z5</accession>
<keyword evidence="1" id="KW-1133">Transmembrane helix</keyword>
<feature type="transmembrane region" description="Helical" evidence="1">
    <location>
        <begin position="119"/>
        <end position="137"/>
    </location>
</feature>